<gene>
    <name evidence="6" type="primary">minC</name>
    <name evidence="9" type="ORF">C1I91_07570</name>
</gene>
<dbReference type="HAMAP" id="MF_00267">
    <property type="entry name" value="MinC"/>
    <property type="match status" value="1"/>
</dbReference>
<comment type="similarity">
    <text evidence="1 6">Belongs to the MinC family.</text>
</comment>
<keyword evidence="10" id="KW-1185">Reference proteome</keyword>
<keyword evidence="2 6" id="KW-0132">Cell division</keyword>
<dbReference type="GO" id="GO:1901891">
    <property type="term" value="P:regulation of cell septum assembly"/>
    <property type="evidence" value="ECO:0007669"/>
    <property type="project" value="InterPro"/>
</dbReference>
<dbReference type="InterPro" id="IPR055219">
    <property type="entry name" value="MinC_N_1"/>
</dbReference>
<keyword evidence="4 6" id="KW-0131">Cell cycle</keyword>
<dbReference type="SUPFAM" id="SSF63848">
    <property type="entry name" value="Cell-division inhibitor MinC, C-terminal domain"/>
    <property type="match status" value="1"/>
</dbReference>
<dbReference type="Gene3D" id="2.160.20.70">
    <property type="match status" value="1"/>
</dbReference>
<dbReference type="Pfam" id="PF03775">
    <property type="entry name" value="MinC_C"/>
    <property type="match status" value="1"/>
</dbReference>
<dbReference type="InterPro" id="IPR016098">
    <property type="entry name" value="CAP/MinC_C"/>
</dbReference>
<dbReference type="KEGG" id="cmah:C1I91_07570"/>
<evidence type="ECO:0000313" key="10">
    <source>
        <dbReference type="Proteomes" id="UP000286268"/>
    </source>
</evidence>
<comment type="subunit">
    <text evidence="5 6">Interacts with MinD and FtsZ.</text>
</comment>
<dbReference type="OrthoDB" id="9790810at2"/>
<dbReference type="PANTHER" id="PTHR34108">
    <property type="entry name" value="SEPTUM SITE-DETERMINING PROTEIN MINC"/>
    <property type="match status" value="1"/>
</dbReference>
<evidence type="ECO:0000259" key="7">
    <source>
        <dbReference type="Pfam" id="PF03775"/>
    </source>
</evidence>
<keyword evidence="3 6" id="KW-0717">Septation</keyword>
<feature type="domain" description="Septum formation inhibitor MinC C-terminal" evidence="7">
    <location>
        <begin position="103"/>
        <end position="201"/>
    </location>
</feature>
<dbReference type="EMBL" id="CP025746">
    <property type="protein sequence ID" value="QAA31506.1"/>
    <property type="molecule type" value="Genomic_DNA"/>
</dbReference>
<evidence type="ECO:0000256" key="5">
    <source>
        <dbReference type="ARBA" id="ARBA00046874"/>
    </source>
</evidence>
<protein>
    <recommendedName>
        <fullName evidence="6">Probable septum site-determining protein MinC</fullName>
    </recommendedName>
</protein>
<dbReference type="NCBIfam" id="NF001775">
    <property type="entry name" value="PRK00513.1-6"/>
    <property type="match status" value="1"/>
</dbReference>
<evidence type="ECO:0000313" key="9">
    <source>
        <dbReference type="EMBL" id="QAA31506.1"/>
    </source>
</evidence>
<evidence type="ECO:0000256" key="1">
    <source>
        <dbReference type="ARBA" id="ARBA00006291"/>
    </source>
</evidence>
<reference evidence="9 10" key="1">
    <citation type="submission" date="2018-01" db="EMBL/GenBank/DDBJ databases">
        <title>Genome Sequencing and Assembly of Anaerobacter polyendosporus strain CT4.</title>
        <authorList>
            <person name="Tachaapaikoon C."/>
            <person name="Sutheeworapong S."/>
            <person name="Jenjaroenpun P."/>
            <person name="Wongsurawat T."/>
            <person name="Nookeaw I."/>
            <person name="Cheawchanlertfa P."/>
            <person name="Kosugi A."/>
            <person name="Cheevadhanarak S."/>
            <person name="Ratanakhanokchai K."/>
        </authorList>
    </citation>
    <scope>NUCLEOTIDE SEQUENCE [LARGE SCALE GENOMIC DNA]</scope>
    <source>
        <strain evidence="9 10">CT4</strain>
    </source>
</reference>
<dbReference type="GO" id="GO:0000917">
    <property type="term" value="P:division septum assembly"/>
    <property type="evidence" value="ECO:0007669"/>
    <property type="project" value="UniProtKB-KW"/>
</dbReference>
<feature type="domain" description="Septum site-determining protein MinC N-terminal" evidence="8">
    <location>
        <begin position="6"/>
        <end position="77"/>
    </location>
</feature>
<dbReference type="Pfam" id="PF22642">
    <property type="entry name" value="MinC_N_1"/>
    <property type="match status" value="1"/>
</dbReference>
<dbReference type="RefSeq" id="WP_128212319.1">
    <property type="nucleotide sequence ID" value="NZ_CP025746.1"/>
</dbReference>
<organism evidence="9 10">
    <name type="scientific">Clostridium manihotivorum</name>
    <dbReference type="NCBI Taxonomy" id="2320868"/>
    <lineage>
        <taxon>Bacteria</taxon>
        <taxon>Bacillati</taxon>
        <taxon>Bacillota</taxon>
        <taxon>Clostridia</taxon>
        <taxon>Eubacteriales</taxon>
        <taxon>Clostridiaceae</taxon>
        <taxon>Clostridium</taxon>
    </lineage>
</organism>
<evidence type="ECO:0000256" key="4">
    <source>
        <dbReference type="ARBA" id="ARBA00023306"/>
    </source>
</evidence>
<evidence type="ECO:0000256" key="3">
    <source>
        <dbReference type="ARBA" id="ARBA00023210"/>
    </source>
</evidence>
<dbReference type="GO" id="GO:0000902">
    <property type="term" value="P:cell morphogenesis"/>
    <property type="evidence" value="ECO:0007669"/>
    <property type="project" value="InterPro"/>
</dbReference>
<comment type="function">
    <text evidence="6">Cell division inhibitor that blocks the formation of polar Z ring septums. Rapidly oscillates between the poles of the cell to destabilize FtsZ filaments that have formed before they mature into polar Z rings. Prevents FtsZ polymerization.</text>
</comment>
<sequence length="214" mass="23918">MLDEGIFIKGNKEGIVALINMDKFKDFDEMLEKLLERLSSGKQFYTGATLTLIADLRHINDKQMRRLKDVLFDEIMIKDCIFQEKEEKESKTFTGVYEGRTKFIRKTVRGGQSINYLGNIVIIGDINNGAEVSAAGNIIVLGSIKGQVRAGINGNKKSVIAAFSLQPELLSIADLITISPEGDKPTYPEVAKIKDGEIVVEPYLPNKYISTWRD</sequence>
<dbReference type="Proteomes" id="UP000286268">
    <property type="component" value="Chromosome"/>
</dbReference>
<dbReference type="InterPro" id="IPR005526">
    <property type="entry name" value="Septum_form_inhib_MinC_C"/>
</dbReference>
<dbReference type="AlphaFoldDB" id="A0A3R5U4J8"/>
<evidence type="ECO:0000259" key="8">
    <source>
        <dbReference type="Pfam" id="PF22642"/>
    </source>
</evidence>
<dbReference type="Gene3D" id="3.30.160.540">
    <property type="match status" value="1"/>
</dbReference>
<evidence type="ECO:0000256" key="2">
    <source>
        <dbReference type="ARBA" id="ARBA00022618"/>
    </source>
</evidence>
<accession>A0A3R5U4J8</accession>
<dbReference type="PANTHER" id="PTHR34108:SF1">
    <property type="entry name" value="SEPTUM SITE-DETERMINING PROTEIN MINC"/>
    <property type="match status" value="1"/>
</dbReference>
<dbReference type="InterPro" id="IPR013033">
    <property type="entry name" value="MinC"/>
</dbReference>
<dbReference type="InterPro" id="IPR036145">
    <property type="entry name" value="MinC_C_sf"/>
</dbReference>
<evidence type="ECO:0000256" key="6">
    <source>
        <dbReference type="HAMAP-Rule" id="MF_00267"/>
    </source>
</evidence>
<name>A0A3R5U4J8_9CLOT</name>
<dbReference type="NCBIfam" id="TIGR01222">
    <property type="entry name" value="minC"/>
    <property type="match status" value="1"/>
</dbReference>
<proteinExistence type="inferred from homology"/>